<dbReference type="PANTHER" id="PTHR12435">
    <property type="match status" value="1"/>
</dbReference>
<keyword evidence="1" id="KW-0547">Nucleotide-binding</keyword>
<dbReference type="InterPro" id="IPR027417">
    <property type="entry name" value="P-loop_NTPase"/>
</dbReference>
<dbReference type="Pfam" id="PF08433">
    <property type="entry name" value="KTI12"/>
    <property type="match status" value="1"/>
</dbReference>
<dbReference type="EMBL" id="KN716242">
    <property type="protein sequence ID" value="KJH49204.1"/>
    <property type="molecule type" value="Genomic_DNA"/>
</dbReference>
<comment type="similarity">
    <text evidence="3">Belongs to the KTI12 family.</text>
</comment>
<evidence type="ECO:0000313" key="5">
    <source>
        <dbReference type="EMBL" id="KJH49204.1"/>
    </source>
</evidence>
<dbReference type="GO" id="GO:0005524">
    <property type="term" value="F:ATP binding"/>
    <property type="evidence" value="ECO:0007669"/>
    <property type="project" value="UniProtKB-KW"/>
</dbReference>
<dbReference type="Gene3D" id="3.40.50.300">
    <property type="entry name" value="P-loop containing nucleotide triphosphate hydrolases"/>
    <property type="match status" value="1"/>
</dbReference>
<dbReference type="InterPro" id="IPR013641">
    <property type="entry name" value="KTI12/PSTK"/>
</dbReference>
<evidence type="ECO:0000256" key="1">
    <source>
        <dbReference type="ARBA" id="ARBA00022741"/>
    </source>
</evidence>
<dbReference type="Proteomes" id="UP000053766">
    <property type="component" value="Unassembled WGS sequence"/>
</dbReference>
<dbReference type="CDD" id="cd01983">
    <property type="entry name" value="SIMIBI"/>
    <property type="match status" value="1"/>
</dbReference>
<name>A0A0D8XZN6_DICVI</name>
<dbReference type="OrthoDB" id="9972657at2759"/>
<keyword evidence="2" id="KW-0067">ATP-binding</keyword>
<dbReference type="STRING" id="29172.A0A0D8XZN6"/>
<evidence type="ECO:0000313" key="6">
    <source>
        <dbReference type="Proteomes" id="UP000053766"/>
    </source>
</evidence>
<reference evidence="6" key="2">
    <citation type="journal article" date="2016" name="Sci. Rep.">
        <title>Dictyocaulus viviparus genome, variome and transcriptome elucidate lungworm biology and support future intervention.</title>
        <authorList>
            <person name="McNulty S.N."/>
            <person name="Strube C."/>
            <person name="Rosa B.A."/>
            <person name="Martin J.C."/>
            <person name="Tyagi R."/>
            <person name="Choi Y.J."/>
            <person name="Wang Q."/>
            <person name="Hallsworth Pepin K."/>
            <person name="Zhang X."/>
            <person name="Ozersky P."/>
            <person name="Wilson R.K."/>
            <person name="Sternberg P.W."/>
            <person name="Gasser R.B."/>
            <person name="Mitreva M."/>
        </authorList>
    </citation>
    <scope>NUCLEOTIDE SEQUENCE [LARGE SCALE GENOMIC DNA]</scope>
    <source>
        <strain evidence="6">HannoverDv2000</strain>
    </source>
</reference>
<evidence type="ECO:0000256" key="3">
    <source>
        <dbReference type="ARBA" id="ARBA00025768"/>
    </source>
</evidence>
<organism evidence="5 6">
    <name type="scientific">Dictyocaulus viviparus</name>
    <name type="common">Bovine lungworm</name>
    <dbReference type="NCBI Taxonomy" id="29172"/>
    <lineage>
        <taxon>Eukaryota</taxon>
        <taxon>Metazoa</taxon>
        <taxon>Ecdysozoa</taxon>
        <taxon>Nematoda</taxon>
        <taxon>Chromadorea</taxon>
        <taxon>Rhabditida</taxon>
        <taxon>Rhabditina</taxon>
        <taxon>Rhabditomorpha</taxon>
        <taxon>Strongyloidea</taxon>
        <taxon>Metastrongylidae</taxon>
        <taxon>Dictyocaulus</taxon>
    </lineage>
</organism>
<gene>
    <name evidence="5" type="ORF">DICVIV_04644</name>
</gene>
<dbReference type="AlphaFoldDB" id="A0A0D8XZN6"/>
<evidence type="ECO:0000256" key="2">
    <source>
        <dbReference type="ARBA" id="ARBA00022840"/>
    </source>
</evidence>
<proteinExistence type="inferred from homology"/>
<protein>
    <recommendedName>
        <fullName evidence="4">Protein KTI12 homolog</fullName>
    </recommendedName>
</protein>
<evidence type="ECO:0000256" key="4">
    <source>
        <dbReference type="ARBA" id="ARBA00026170"/>
    </source>
</evidence>
<keyword evidence="6" id="KW-1185">Reference proteome</keyword>
<reference evidence="5 6" key="1">
    <citation type="submission" date="2013-11" db="EMBL/GenBank/DDBJ databases">
        <title>Draft genome of the bovine lungworm Dictyocaulus viviparus.</title>
        <authorList>
            <person name="Mitreva M."/>
        </authorList>
    </citation>
    <scope>NUCLEOTIDE SEQUENCE [LARGE SCALE GENOMIC DNA]</scope>
    <source>
        <strain evidence="5 6">HannoverDv2000</strain>
    </source>
</reference>
<accession>A0A0D8XZN6</accession>
<dbReference type="SUPFAM" id="SSF52540">
    <property type="entry name" value="P-loop containing nucleoside triphosphate hydrolases"/>
    <property type="match status" value="1"/>
</dbReference>
<sequence>MPLLLVTGYPSCGKSTIVQRISEFFADKGKETLIVRDDDYTIFGRNHYNDLAKEKEHRSFLKSSVEKNLNQQNIVICDALNYIKGFRYELFLIAKLYKTTFAVVHCSADINTCLWLNAEKEEHMRYEESVINDLISRYEKPNTSNRWDSPLFEIKTGKKERSVFEIPDDMSADIEYPSPRYAHIPMEDIFKTICEGAVLRQNQSTHVVPVAPADFLHELDRTTQEVVEAIIEGQKTIPLGHYILIHQSQPSNNKVFIKRYRTLGELARLRRQFINISKVNTISEKSKVASLFIHYLNNNL</sequence>